<name>A0A089WSX5_9PSED</name>
<dbReference type="STRING" id="157783.LK03_13715"/>
<dbReference type="RefSeq" id="WP_038412895.1">
    <property type="nucleotide sequence ID" value="NZ_CP009455.1"/>
</dbReference>
<dbReference type="Proteomes" id="UP000029493">
    <property type="component" value="Chromosome"/>
</dbReference>
<proteinExistence type="predicted"/>
<dbReference type="KEGG" id="psw:LK03_13715"/>
<dbReference type="AlphaFoldDB" id="A0A089WSX5"/>
<reference evidence="1 2" key="1">
    <citation type="submission" date="2014-09" db="EMBL/GenBank/DDBJ databases">
        <authorList>
            <person name="Chan K.-G."/>
        </authorList>
    </citation>
    <scope>NUCLEOTIDE SEQUENCE [LARGE SCALE GENOMIC DNA]</scope>
    <source>
        <strain evidence="1 2">ND07</strain>
    </source>
</reference>
<keyword evidence="1" id="KW-0378">Hydrolase</keyword>
<dbReference type="EMBL" id="CP009455">
    <property type="protein sequence ID" value="AIR90289.1"/>
    <property type="molecule type" value="Genomic_DNA"/>
</dbReference>
<evidence type="ECO:0000313" key="1">
    <source>
        <dbReference type="EMBL" id="AIR90289.1"/>
    </source>
</evidence>
<dbReference type="InterPro" id="IPR023214">
    <property type="entry name" value="HAD_sf"/>
</dbReference>
<dbReference type="GO" id="GO:0016787">
    <property type="term" value="F:hydrolase activity"/>
    <property type="evidence" value="ECO:0007669"/>
    <property type="project" value="UniProtKB-KW"/>
</dbReference>
<dbReference type="InterPro" id="IPR036412">
    <property type="entry name" value="HAD-like_sf"/>
</dbReference>
<accession>A0A089WSX5</accession>
<dbReference type="Gene3D" id="3.40.50.1000">
    <property type="entry name" value="HAD superfamily/HAD-like"/>
    <property type="match status" value="1"/>
</dbReference>
<dbReference type="OrthoDB" id="6982008at2"/>
<gene>
    <name evidence="1" type="ORF">LK03_13715</name>
</gene>
<protein>
    <submittedName>
        <fullName evidence="1">Phosphonoacetaldehyde phosphonohydrolase-related protein</fullName>
    </submittedName>
</protein>
<evidence type="ECO:0000313" key="2">
    <source>
        <dbReference type="Proteomes" id="UP000029493"/>
    </source>
</evidence>
<dbReference type="eggNOG" id="COG0637">
    <property type="taxonomic scope" value="Bacteria"/>
</dbReference>
<organism evidence="1 2">
    <name type="scientific">Pseudomonas cremoricolorata</name>
    <dbReference type="NCBI Taxonomy" id="157783"/>
    <lineage>
        <taxon>Bacteria</taxon>
        <taxon>Pseudomonadati</taxon>
        <taxon>Pseudomonadota</taxon>
        <taxon>Gammaproteobacteria</taxon>
        <taxon>Pseudomonadales</taxon>
        <taxon>Pseudomonadaceae</taxon>
        <taxon>Pseudomonas</taxon>
    </lineage>
</organism>
<keyword evidence="2" id="KW-1185">Reference proteome</keyword>
<sequence>MPIATPAPSPLNAVLFGLRGCLVLASVDATTPTPGALACLRQLRQQAVPCLWLDDRGDAPERQALLDSLPAWLPGHVVEGRPYPAPDACWQALISLGSPRLAGSVLVSGDPALLEAALNAGLWTVGLAACSPCCANSALRWQRMSGAEQAQARGQATLALFSLGVHSVIDHLEALHGCLQDIRQRMAKGEKP</sequence>
<dbReference type="SUPFAM" id="SSF56784">
    <property type="entry name" value="HAD-like"/>
    <property type="match status" value="1"/>
</dbReference>